<reference evidence="3 4" key="1">
    <citation type="submission" date="2019-04" db="EMBL/GenBank/DDBJ databases">
        <authorList>
            <person name="Van Vliet M D."/>
        </authorList>
    </citation>
    <scope>NUCLEOTIDE SEQUENCE [LARGE SCALE GENOMIC DNA]</scope>
    <source>
        <strain evidence="3 4">F1</strain>
    </source>
</reference>
<dbReference type="GO" id="GO:0006281">
    <property type="term" value="P:DNA repair"/>
    <property type="evidence" value="ECO:0007669"/>
    <property type="project" value="InterPro"/>
</dbReference>
<accession>A0A6C2UCB7</accession>
<keyword evidence="4" id="KW-1185">Reference proteome</keyword>
<dbReference type="AlphaFoldDB" id="A0A6C2UCB7"/>
<dbReference type="Proteomes" id="UP000366872">
    <property type="component" value="Unassembled WGS sequence"/>
</dbReference>
<evidence type="ECO:0000313" key="4">
    <source>
        <dbReference type="Proteomes" id="UP000366872"/>
    </source>
</evidence>
<dbReference type="InterPro" id="IPR052520">
    <property type="entry name" value="ATL_DNA_repair"/>
</dbReference>
<sequence>MQPFTEEIIEIIRSIPRGKVATYGGIAALAGNARAARQVVRVLHTFGSKEKLPWWRVISSKGTISLRPGHGYEEQRDLLEAEGVELGEAGRIDLERFLWEPDWLND</sequence>
<dbReference type="PANTHER" id="PTHR42942:SF1">
    <property type="entry name" value="ALKYLTRANSFERASE-LIKE PROTEIN 1"/>
    <property type="match status" value="1"/>
</dbReference>
<keyword evidence="1" id="KW-0227">DNA damage</keyword>
<dbReference type="InterPro" id="IPR036217">
    <property type="entry name" value="MethylDNA_cys_MeTrfase_DNAb"/>
</dbReference>
<proteinExistence type="predicted"/>
<dbReference type="Gene3D" id="1.10.10.10">
    <property type="entry name" value="Winged helix-like DNA-binding domain superfamily/Winged helix DNA-binding domain"/>
    <property type="match status" value="1"/>
</dbReference>
<dbReference type="GO" id="GO:0003824">
    <property type="term" value="F:catalytic activity"/>
    <property type="evidence" value="ECO:0007669"/>
    <property type="project" value="InterPro"/>
</dbReference>
<dbReference type="Pfam" id="PF01035">
    <property type="entry name" value="DNA_binding_1"/>
    <property type="match status" value="1"/>
</dbReference>
<evidence type="ECO:0000259" key="2">
    <source>
        <dbReference type="Pfam" id="PF01035"/>
    </source>
</evidence>
<organism evidence="3 4">
    <name type="scientific">Pontiella desulfatans</name>
    <dbReference type="NCBI Taxonomy" id="2750659"/>
    <lineage>
        <taxon>Bacteria</taxon>
        <taxon>Pseudomonadati</taxon>
        <taxon>Kiritimatiellota</taxon>
        <taxon>Kiritimatiellia</taxon>
        <taxon>Kiritimatiellales</taxon>
        <taxon>Pontiellaceae</taxon>
        <taxon>Pontiella</taxon>
    </lineage>
</organism>
<dbReference type="CDD" id="cd06445">
    <property type="entry name" value="ATase"/>
    <property type="match status" value="1"/>
</dbReference>
<gene>
    <name evidence="3" type="ORF">PDESU_05608</name>
</gene>
<evidence type="ECO:0000313" key="3">
    <source>
        <dbReference type="EMBL" id="VGO17014.1"/>
    </source>
</evidence>
<name>A0A6C2UCB7_PONDE</name>
<dbReference type="PANTHER" id="PTHR42942">
    <property type="entry name" value="6-O-METHYLGUANINE DNA METHYLTRANSFERASE"/>
    <property type="match status" value="1"/>
</dbReference>
<dbReference type="RefSeq" id="WP_136082517.1">
    <property type="nucleotide sequence ID" value="NZ_CAAHFG010000004.1"/>
</dbReference>
<evidence type="ECO:0000256" key="1">
    <source>
        <dbReference type="ARBA" id="ARBA00022763"/>
    </source>
</evidence>
<protein>
    <submittedName>
        <fullName evidence="3">DNA base-flipping protein</fullName>
    </submittedName>
</protein>
<dbReference type="EMBL" id="CAAHFG010000004">
    <property type="protein sequence ID" value="VGO17014.1"/>
    <property type="molecule type" value="Genomic_DNA"/>
</dbReference>
<dbReference type="SUPFAM" id="SSF46767">
    <property type="entry name" value="Methylated DNA-protein cysteine methyltransferase, C-terminal domain"/>
    <property type="match status" value="1"/>
</dbReference>
<dbReference type="InterPro" id="IPR036388">
    <property type="entry name" value="WH-like_DNA-bd_sf"/>
</dbReference>
<feature type="domain" description="Methylated-DNA-[protein]-cysteine S-methyltransferase DNA binding" evidence="2">
    <location>
        <begin position="3"/>
        <end position="84"/>
    </location>
</feature>
<dbReference type="InterPro" id="IPR014048">
    <property type="entry name" value="MethylDNA_cys_MeTrfase_DNA-bd"/>
</dbReference>